<protein>
    <submittedName>
        <fullName evidence="1">Uncharacterized protein</fullName>
    </submittedName>
</protein>
<sequence>MEQARALELAEMHSASFPSSSNPSPVSTVKEGYIIENKTFASDPGKLVPLMNLPVPQTMVSLKRAMEMIAHYCHWIRKFSERIRSYPSKIPFPPF</sequence>
<comment type="caution">
    <text evidence="1">The sequence shown here is derived from an EMBL/GenBank/DDBJ whole genome shotgun (WGS) entry which is preliminary data.</text>
</comment>
<dbReference type="EMBL" id="BPLR01005948">
    <property type="protein sequence ID" value="GIY06339.1"/>
    <property type="molecule type" value="Genomic_DNA"/>
</dbReference>
<dbReference type="AlphaFoldDB" id="A0AAV4QDH1"/>
<organism evidence="1 2">
    <name type="scientific">Caerostris extrusa</name>
    <name type="common">Bark spider</name>
    <name type="synonym">Caerostris bankana</name>
    <dbReference type="NCBI Taxonomy" id="172846"/>
    <lineage>
        <taxon>Eukaryota</taxon>
        <taxon>Metazoa</taxon>
        <taxon>Ecdysozoa</taxon>
        <taxon>Arthropoda</taxon>
        <taxon>Chelicerata</taxon>
        <taxon>Arachnida</taxon>
        <taxon>Araneae</taxon>
        <taxon>Araneomorphae</taxon>
        <taxon>Entelegynae</taxon>
        <taxon>Araneoidea</taxon>
        <taxon>Araneidae</taxon>
        <taxon>Caerostris</taxon>
    </lineage>
</organism>
<evidence type="ECO:0000313" key="1">
    <source>
        <dbReference type="EMBL" id="GIY06339.1"/>
    </source>
</evidence>
<accession>A0AAV4QDH1</accession>
<keyword evidence="2" id="KW-1185">Reference proteome</keyword>
<gene>
    <name evidence="1" type="ORF">CEXT_539781</name>
</gene>
<dbReference type="Proteomes" id="UP001054945">
    <property type="component" value="Unassembled WGS sequence"/>
</dbReference>
<reference evidence="1 2" key="1">
    <citation type="submission" date="2021-06" db="EMBL/GenBank/DDBJ databases">
        <title>Caerostris extrusa draft genome.</title>
        <authorList>
            <person name="Kono N."/>
            <person name="Arakawa K."/>
        </authorList>
    </citation>
    <scope>NUCLEOTIDE SEQUENCE [LARGE SCALE GENOMIC DNA]</scope>
</reference>
<proteinExistence type="predicted"/>
<evidence type="ECO:0000313" key="2">
    <source>
        <dbReference type="Proteomes" id="UP001054945"/>
    </source>
</evidence>
<name>A0AAV4QDH1_CAEEX</name>